<dbReference type="Gene3D" id="2.40.30.10">
    <property type="entry name" value="Translation factors"/>
    <property type="match status" value="1"/>
</dbReference>
<dbReference type="SUPFAM" id="SSF51905">
    <property type="entry name" value="FAD/NAD(P)-binding domain"/>
    <property type="match status" value="1"/>
</dbReference>
<evidence type="ECO:0000313" key="7">
    <source>
        <dbReference type="Proteomes" id="UP000032431"/>
    </source>
</evidence>
<protein>
    <submittedName>
        <fullName evidence="6">Uncharacterized protein</fullName>
    </submittedName>
</protein>
<evidence type="ECO:0000259" key="4">
    <source>
        <dbReference type="Pfam" id="PF03486"/>
    </source>
</evidence>
<evidence type="ECO:0000256" key="3">
    <source>
        <dbReference type="ARBA" id="ARBA00022827"/>
    </source>
</evidence>
<feature type="domain" description="RsdA/BaiN/AoA(So)-like insert" evidence="5">
    <location>
        <begin position="205"/>
        <end position="370"/>
    </location>
</feature>
<dbReference type="PANTHER" id="PTHR42887">
    <property type="entry name" value="OS12G0638800 PROTEIN"/>
    <property type="match status" value="1"/>
</dbReference>
<keyword evidence="7" id="KW-1185">Reference proteome</keyword>
<comment type="cofactor">
    <cofactor evidence="1">
        <name>FAD</name>
        <dbReference type="ChEBI" id="CHEBI:57692"/>
    </cofactor>
</comment>
<sequence length="430" mass="47231">MKKQMTKTKVMMKIKSDVAVIGAGAAGMTAAGFAAKRGLDVILIERNPRPGRKLMITGKGRCNVTNDCDINDFMDNVPCGGKFLYSAFTRFPPRRVMSFFEELGVPLKVERGRRVFPQSDKAVDIVDALQGFVRKSGCRIVTGRASELIIKDGKVGGVKLEDGREVISRAVVVCTGGKSYPLTGSTGDGYEFARQAGHTVTPLRSSLVPIETCEEWPRRLMGLSLRNVTLELIDKRRNKTIFKELGEMLFTHFGVSGPLVLSASALMRDTQTLESRKYMLKIDLKPALSNEQLDKRLQRDFVENANRDFINSLGGLLPSKLIPVFTELSGIPAHIKTNQISREQRLRAVSILKGLELTAKCLRPIEEAVVTAGGVKLKEINPTTMESKLVKGLYFAGEILDADAYTGGYNLQIAFCTGHAAGISVLEEQM</sequence>
<dbReference type="STRING" id="29343.CCDG5_1102"/>
<gene>
    <name evidence="6" type="ORF">CCDG5_1102</name>
</gene>
<dbReference type="InterPro" id="IPR055178">
    <property type="entry name" value="RsdA/BaiN/AoA(So)-like_dom"/>
</dbReference>
<evidence type="ECO:0000256" key="2">
    <source>
        <dbReference type="ARBA" id="ARBA00022630"/>
    </source>
</evidence>
<dbReference type="KEGG" id="ccel:CCDG5_1102"/>
<accession>A0A078KSV5</accession>
<dbReference type="Proteomes" id="UP000032431">
    <property type="component" value="Chromosome I"/>
</dbReference>
<dbReference type="NCBIfam" id="TIGR00275">
    <property type="entry name" value="aminoacetone oxidase family FAD-binding enzyme"/>
    <property type="match status" value="1"/>
</dbReference>
<dbReference type="PRINTS" id="PR00411">
    <property type="entry name" value="PNDRDTASEI"/>
</dbReference>
<keyword evidence="2" id="KW-0285">Flavoprotein</keyword>
<dbReference type="Gene3D" id="1.10.8.260">
    <property type="entry name" value="HI0933 insert domain-like"/>
    <property type="match status" value="1"/>
</dbReference>
<dbReference type="InterPro" id="IPR023166">
    <property type="entry name" value="BaiN-like_dom_sf"/>
</dbReference>
<dbReference type="HOGENOM" id="CLU_025174_3_1_9"/>
<name>A0A078KSV5_9FIRM</name>
<keyword evidence="3" id="KW-0274">FAD</keyword>
<dbReference type="AlphaFoldDB" id="A0A078KSV5"/>
<organism evidence="6 7">
    <name type="scientific">[Clostridium] cellulosi</name>
    <dbReference type="NCBI Taxonomy" id="29343"/>
    <lineage>
        <taxon>Bacteria</taxon>
        <taxon>Bacillati</taxon>
        <taxon>Bacillota</taxon>
        <taxon>Clostridia</taxon>
        <taxon>Eubacteriales</taxon>
        <taxon>Oscillospiraceae</taxon>
        <taxon>Oscillospiraceae incertae sedis</taxon>
    </lineage>
</organism>
<dbReference type="PRINTS" id="PR00368">
    <property type="entry name" value="FADPNR"/>
</dbReference>
<feature type="domain" description="RsdA/BaiN/AoA(So)-like Rossmann fold-like" evidence="4">
    <location>
        <begin position="17"/>
        <end position="422"/>
    </location>
</feature>
<dbReference type="PANTHER" id="PTHR42887:SF2">
    <property type="entry name" value="OS12G0638800 PROTEIN"/>
    <property type="match status" value="1"/>
</dbReference>
<dbReference type="InterPro" id="IPR057661">
    <property type="entry name" value="RsdA/BaiN/AoA(So)_Rossmann"/>
</dbReference>
<dbReference type="Pfam" id="PF03486">
    <property type="entry name" value="HI0933_like"/>
    <property type="match status" value="1"/>
</dbReference>
<evidence type="ECO:0000256" key="1">
    <source>
        <dbReference type="ARBA" id="ARBA00001974"/>
    </source>
</evidence>
<proteinExistence type="predicted"/>
<evidence type="ECO:0000259" key="5">
    <source>
        <dbReference type="Pfam" id="PF22780"/>
    </source>
</evidence>
<dbReference type="EMBL" id="LM995447">
    <property type="protein sequence ID" value="CDZ24219.1"/>
    <property type="molecule type" value="Genomic_DNA"/>
</dbReference>
<reference evidence="7" key="1">
    <citation type="submission" date="2014-07" db="EMBL/GenBank/DDBJ databases">
        <authorList>
            <person name="Wibberg D."/>
        </authorList>
    </citation>
    <scope>NUCLEOTIDE SEQUENCE [LARGE SCALE GENOMIC DNA]</scope>
    <source>
        <strain evidence="7">DG5</strain>
    </source>
</reference>
<dbReference type="PATRIC" id="fig|29343.3.peg.1161"/>
<dbReference type="Gene3D" id="3.50.50.60">
    <property type="entry name" value="FAD/NAD(P)-binding domain"/>
    <property type="match status" value="1"/>
</dbReference>
<evidence type="ECO:0000313" key="6">
    <source>
        <dbReference type="EMBL" id="CDZ24219.1"/>
    </source>
</evidence>
<dbReference type="Pfam" id="PF22780">
    <property type="entry name" value="HI0933_like_1st"/>
    <property type="match status" value="1"/>
</dbReference>
<dbReference type="InterPro" id="IPR036188">
    <property type="entry name" value="FAD/NAD-bd_sf"/>
</dbReference>
<dbReference type="SUPFAM" id="SSF160996">
    <property type="entry name" value="HI0933 insert domain-like"/>
    <property type="match status" value="1"/>
</dbReference>
<dbReference type="InterPro" id="IPR004792">
    <property type="entry name" value="BaiN-like"/>
</dbReference>